<reference evidence="3" key="2">
    <citation type="submission" date="2013-12" db="EMBL/GenBank/DDBJ databases">
        <authorList>
            <person name="Yu Y."/>
            <person name="Lee S."/>
            <person name="de Baynast K."/>
            <person name="Wissotski M."/>
            <person name="Liu L."/>
            <person name="Talag J."/>
            <person name="Goicoechea J."/>
            <person name="Angelova A."/>
            <person name="Jetty R."/>
            <person name="Kudrna D."/>
            <person name="Golser W."/>
            <person name="Rivera L."/>
            <person name="Zhang J."/>
            <person name="Wing R."/>
        </authorList>
    </citation>
    <scope>NUCLEOTIDE SEQUENCE</scope>
</reference>
<evidence type="ECO:0000256" key="1">
    <source>
        <dbReference type="SAM" id="SignalP"/>
    </source>
</evidence>
<dbReference type="InterPro" id="IPR029052">
    <property type="entry name" value="Metallo-depent_PP-like"/>
</dbReference>
<reference evidence="2" key="3">
    <citation type="submission" date="2015-04" db="UniProtKB">
        <authorList>
            <consortium name="EnsemblPlants"/>
        </authorList>
    </citation>
    <scope>IDENTIFICATION</scope>
</reference>
<keyword evidence="3" id="KW-1185">Reference proteome</keyword>
<dbReference type="SUPFAM" id="SSF56300">
    <property type="entry name" value="Metallo-dependent phosphatases"/>
    <property type="match status" value="1"/>
</dbReference>
<dbReference type="PANTHER" id="PTHR32440:SF0">
    <property type="entry name" value="PHOSPHATASE DCR2-RELATED"/>
    <property type="match status" value="1"/>
</dbReference>
<feature type="chain" id="PRO_5002350215" description="Calcineurin-like phosphoesterase domain-containing protein" evidence="1">
    <location>
        <begin position="19"/>
        <end position="101"/>
    </location>
</feature>
<evidence type="ECO:0008006" key="4">
    <source>
        <dbReference type="Google" id="ProtNLM"/>
    </source>
</evidence>
<dbReference type="PANTHER" id="PTHR32440">
    <property type="entry name" value="PHOSPHATASE DCR2-RELATED-RELATED"/>
    <property type="match status" value="1"/>
</dbReference>
<name>A0A0D9XG10_9ORYZ</name>
<dbReference type="AlphaFoldDB" id="A0A0D9XG10"/>
<proteinExistence type="predicted"/>
<sequence length="101" mass="11046">MGILHLLFLLLLVAAVEGRKEKSGGGGGWGLRFRSGSGTFKVVQVADMHYADGRRTGCLDVEVAAGCSDLNTTAFLYRLFRAEDPDLVVFTGRRKKDPDDR</sequence>
<evidence type="ECO:0000313" key="2">
    <source>
        <dbReference type="EnsemblPlants" id="LPERR09G13480.2"/>
    </source>
</evidence>
<feature type="signal peptide" evidence="1">
    <location>
        <begin position="1"/>
        <end position="18"/>
    </location>
</feature>
<dbReference type="EnsemblPlants" id="LPERR09G13480.2">
    <property type="protein sequence ID" value="LPERR09G13480.2"/>
    <property type="gene ID" value="LPERR09G13480"/>
</dbReference>
<reference evidence="2 3" key="1">
    <citation type="submission" date="2012-08" db="EMBL/GenBank/DDBJ databases">
        <title>Oryza genome evolution.</title>
        <authorList>
            <person name="Wing R.A."/>
        </authorList>
    </citation>
    <scope>NUCLEOTIDE SEQUENCE</scope>
</reference>
<dbReference type="Proteomes" id="UP000032180">
    <property type="component" value="Chromosome 9"/>
</dbReference>
<evidence type="ECO:0000313" key="3">
    <source>
        <dbReference type="Proteomes" id="UP000032180"/>
    </source>
</evidence>
<dbReference type="GO" id="GO:0016788">
    <property type="term" value="F:hydrolase activity, acting on ester bonds"/>
    <property type="evidence" value="ECO:0007669"/>
    <property type="project" value="TreeGrafter"/>
</dbReference>
<dbReference type="Gramene" id="LPERR09G13480.2">
    <property type="protein sequence ID" value="LPERR09G13480.2"/>
    <property type="gene ID" value="LPERR09G13480"/>
</dbReference>
<dbReference type="HOGENOM" id="CLU_174291_0_0_1"/>
<keyword evidence="1" id="KW-0732">Signal</keyword>
<protein>
    <recommendedName>
        <fullName evidence="4">Calcineurin-like phosphoesterase domain-containing protein</fullName>
    </recommendedName>
</protein>
<dbReference type="GO" id="GO:0005737">
    <property type="term" value="C:cytoplasm"/>
    <property type="evidence" value="ECO:0007669"/>
    <property type="project" value="TreeGrafter"/>
</dbReference>
<accession>A0A0D9XG10</accession>
<organism evidence="2 3">
    <name type="scientific">Leersia perrieri</name>
    <dbReference type="NCBI Taxonomy" id="77586"/>
    <lineage>
        <taxon>Eukaryota</taxon>
        <taxon>Viridiplantae</taxon>
        <taxon>Streptophyta</taxon>
        <taxon>Embryophyta</taxon>
        <taxon>Tracheophyta</taxon>
        <taxon>Spermatophyta</taxon>
        <taxon>Magnoliopsida</taxon>
        <taxon>Liliopsida</taxon>
        <taxon>Poales</taxon>
        <taxon>Poaceae</taxon>
        <taxon>BOP clade</taxon>
        <taxon>Oryzoideae</taxon>
        <taxon>Oryzeae</taxon>
        <taxon>Oryzinae</taxon>
        <taxon>Leersia</taxon>
    </lineage>
</organism>